<gene>
    <name evidence="1" type="ORF">GCM10009798_30410</name>
</gene>
<comment type="caution">
    <text evidence="1">The sequence shown here is derived from an EMBL/GenBank/DDBJ whole genome shotgun (WGS) entry which is preliminary data.</text>
</comment>
<reference evidence="1 2" key="1">
    <citation type="journal article" date="2019" name="Int. J. Syst. Evol. Microbiol.">
        <title>The Global Catalogue of Microorganisms (GCM) 10K type strain sequencing project: providing services to taxonomists for standard genome sequencing and annotation.</title>
        <authorList>
            <consortium name="The Broad Institute Genomics Platform"/>
            <consortium name="The Broad Institute Genome Sequencing Center for Infectious Disease"/>
            <person name="Wu L."/>
            <person name="Ma J."/>
        </authorList>
    </citation>
    <scope>NUCLEOTIDE SEQUENCE [LARGE SCALE GENOMIC DNA]</scope>
    <source>
        <strain evidence="1 2">JCM 15309</strain>
    </source>
</reference>
<keyword evidence="2" id="KW-1185">Reference proteome</keyword>
<protein>
    <submittedName>
        <fullName evidence="1">Uncharacterized protein</fullName>
    </submittedName>
</protein>
<name>A0ABN2RFD6_9ACTN</name>
<evidence type="ECO:0000313" key="2">
    <source>
        <dbReference type="Proteomes" id="UP001500571"/>
    </source>
</evidence>
<dbReference type="EMBL" id="BAAAPB010000003">
    <property type="protein sequence ID" value="GAA1967961.1"/>
    <property type="molecule type" value="Genomic_DNA"/>
</dbReference>
<accession>A0ABN2RFD6</accession>
<organism evidence="1 2">
    <name type="scientific">Nocardioides panacihumi</name>
    <dbReference type="NCBI Taxonomy" id="400774"/>
    <lineage>
        <taxon>Bacteria</taxon>
        <taxon>Bacillati</taxon>
        <taxon>Actinomycetota</taxon>
        <taxon>Actinomycetes</taxon>
        <taxon>Propionibacteriales</taxon>
        <taxon>Nocardioidaceae</taxon>
        <taxon>Nocardioides</taxon>
    </lineage>
</organism>
<evidence type="ECO:0000313" key="1">
    <source>
        <dbReference type="EMBL" id="GAA1967961.1"/>
    </source>
</evidence>
<dbReference type="RefSeq" id="WP_344046183.1">
    <property type="nucleotide sequence ID" value="NZ_BAAAPB010000003.1"/>
</dbReference>
<sequence>MSSRRQNATAGAVLADARGDGRALRVTWHDEVGVVVLSVWRDNVCTTTVRLTPADAVDLIEVLAAGMPREHDVADSRPDAAGA</sequence>
<proteinExistence type="predicted"/>
<dbReference type="Proteomes" id="UP001500571">
    <property type="component" value="Unassembled WGS sequence"/>
</dbReference>